<organism evidence="2 3">
    <name type="scientific">Pseudoduganella lurida</name>
    <dbReference type="NCBI Taxonomy" id="1036180"/>
    <lineage>
        <taxon>Bacteria</taxon>
        <taxon>Pseudomonadati</taxon>
        <taxon>Pseudomonadota</taxon>
        <taxon>Betaproteobacteria</taxon>
        <taxon>Burkholderiales</taxon>
        <taxon>Oxalobacteraceae</taxon>
        <taxon>Telluria group</taxon>
        <taxon>Pseudoduganella</taxon>
    </lineage>
</organism>
<dbReference type="RefSeq" id="WP_145647065.1">
    <property type="nucleotide sequence ID" value="NZ_VLLB01000001.1"/>
</dbReference>
<sequence>MRIRPLLLMPLLLLVIGLRQHAHAAGRVCAPVATTCNDGPRTATIDGMAISRPCWQRTTEYGCIEPAITDGCGVLRAQGCREGAVHCSQSATVGGQPVCLTEQHEYACQAGGGQASTVSDCSGQQYCIDGNCFDTGTPPDGDFRQAVAMMEAGREAGVYLDQDSLRLFRGEERRCSKTVLQNCCKGSFRDMPDLNNRAVEGGSDHAYDVLSGPGMPSSLSSATNPDRYLEHTTRDVMSDMAGCSDEEARTAIRRRKALCHYVGDYCSRKIRLGFASLCVERKETHCCFNSKIARLIAEAARSQLSGTSWGSAERPHCGGITPEQFQTLDLSRVDFSEVYDDIKPQLPARHPAATPQSYFGR</sequence>
<dbReference type="Pfam" id="PF06986">
    <property type="entry name" value="F_T4SS_TraN"/>
    <property type="match status" value="1"/>
</dbReference>
<keyword evidence="1" id="KW-0732">Signal</keyword>
<dbReference type="AlphaFoldDB" id="A0A562RJS7"/>
<proteinExistence type="predicted"/>
<evidence type="ECO:0000256" key="1">
    <source>
        <dbReference type="SAM" id="SignalP"/>
    </source>
</evidence>
<gene>
    <name evidence="2" type="ORF">IP91_00366</name>
</gene>
<feature type="chain" id="PRO_5021968425" evidence="1">
    <location>
        <begin position="25"/>
        <end position="361"/>
    </location>
</feature>
<keyword evidence="3" id="KW-1185">Reference proteome</keyword>
<evidence type="ECO:0000313" key="2">
    <source>
        <dbReference type="EMBL" id="TWI69299.1"/>
    </source>
</evidence>
<name>A0A562RJS7_9BURK</name>
<protein>
    <submittedName>
        <fullName evidence="2">Conjugal transfer mating pair stabilization protein TraN</fullName>
    </submittedName>
</protein>
<dbReference type="InterPro" id="IPR014121">
    <property type="entry name" value="TraN_Ftype"/>
</dbReference>
<accession>A0A562RJS7</accession>
<dbReference type="OrthoDB" id="5297981at2"/>
<feature type="signal peptide" evidence="1">
    <location>
        <begin position="1"/>
        <end position="24"/>
    </location>
</feature>
<reference evidence="2 3" key="1">
    <citation type="journal article" date="2015" name="Stand. Genomic Sci.">
        <title>Genomic Encyclopedia of Bacterial and Archaeal Type Strains, Phase III: the genomes of soil and plant-associated and newly described type strains.</title>
        <authorList>
            <person name="Whitman W.B."/>
            <person name="Woyke T."/>
            <person name="Klenk H.P."/>
            <person name="Zhou Y."/>
            <person name="Lilburn T.G."/>
            <person name="Beck B.J."/>
            <person name="De Vos P."/>
            <person name="Vandamme P."/>
            <person name="Eisen J.A."/>
            <person name="Garrity G."/>
            <person name="Hugenholtz P."/>
            <person name="Kyrpides N.C."/>
        </authorList>
    </citation>
    <scope>NUCLEOTIDE SEQUENCE [LARGE SCALE GENOMIC DNA]</scope>
    <source>
        <strain evidence="2 3">CGMCC 1.10822</strain>
    </source>
</reference>
<comment type="caution">
    <text evidence="2">The sequence shown here is derived from an EMBL/GenBank/DDBJ whole genome shotgun (WGS) entry which is preliminary data.</text>
</comment>
<dbReference type="EMBL" id="VLLB01000001">
    <property type="protein sequence ID" value="TWI69299.1"/>
    <property type="molecule type" value="Genomic_DNA"/>
</dbReference>
<dbReference type="Proteomes" id="UP000318431">
    <property type="component" value="Unassembled WGS sequence"/>
</dbReference>
<evidence type="ECO:0000313" key="3">
    <source>
        <dbReference type="Proteomes" id="UP000318431"/>
    </source>
</evidence>